<proteinExistence type="predicted"/>
<dbReference type="GeneID" id="28722708"/>
<accession>A0A109UXV4</accession>
<dbReference type="STRING" id="45286.A0A109UXV4"/>
<dbReference type="Proteomes" id="UP000243052">
    <property type="component" value="Chromosome iii"/>
</dbReference>
<evidence type="ECO:0000313" key="2">
    <source>
        <dbReference type="Proteomes" id="UP000243052"/>
    </source>
</evidence>
<dbReference type="PANTHER" id="PTHR28052:SF1">
    <property type="entry name" value="UPF0545 PROTEIN C22ORF39"/>
    <property type="match status" value="1"/>
</dbReference>
<dbReference type="Pfam" id="PF11326">
    <property type="entry name" value="PANTS-like"/>
    <property type="match status" value="1"/>
</dbReference>
<dbReference type="PANTHER" id="PTHR28052">
    <property type="entry name" value="UPF0545 PROTEIN C22ORF39"/>
    <property type="match status" value="1"/>
</dbReference>
<name>A0A109UXV4_9SACH</name>
<dbReference type="AlphaFoldDB" id="A0A109UXV4"/>
<protein>
    <submittedName>
        <fullName evidence="1">HCL646Wp</fullName>
    </submittedName>
</protein>
<dbReference type="EMBL" id="CP014243">
    <property type="protein sequence ID" value="AMD19505.1"/>
    <property type="molecule type" value="Genomic_DNA"/>
</dbReference>
<evidence type="ECO:0000313" key="1">
    <source>
        <dbReference type="EMBL" id="AMD19505.1"/>
    </source>
</evidence>
<dbReference type="InterPro" id="IPR021475">
    <property type="entry name" value="Pants/Emi1-like"/>
</dbReference>
<organism evidence="1 2">
    <name type="scientific">Eremothecium sinecaudum</name>
    <dbReference type="NCBI Taxonomy" id="45286"/>
    <lineage>
        <taxon>Eukaryota</taxon>
        <taxon>Fungi</taxon>
        <taxon>Dikarya</taxon>
        <taxon>Ascomycota</taxon>
        <taxon>Saccharomycotina</taxon>
        <taxon>Saccharomycetes</taxon>
        <taxon>Saccharomycetales</taxon>
        <taxon>Saccharomycetaceae</taxon>
        <taxon>Eremothecium</taxon>
    </lineage>
</organism>
<sequence length="86" mass="10317">MSSNFPTKMSCTEAFDRLTECYSIGGLVRHYYRFGEYNKCAKHMDKLMFCIWNSTDPVKVQKWYRDEWEVNKLTRGSSEDVWKVRS</sequence>
<dbReference type="RefSeq" id="XP_017986501.1">
    <property type="nucleotide sequence ID" value="XM_018131611.1"/>
</dbReference>
<dbReference type="OrthoDB" id="2017405at2759"/>
<gene>
    <name evidence="1" type="ORF">AW171_hschr31343</name>
</gene>
<reference evidence="1 2" key="1">
    <citation type="submission" date="2016-01" db="EMBL/GenBank/DDBJ databases">
        <title>Genome sequence of the yeast Holleya sinecauda.</title>
        <authorList>
            <person name="Dietrich F.S."/>
        </authorList>
    </citation>
    <scope>NUCLEOTIDE SEQUENCE [LARGE SCALE GENOMIC DNA]</scope>
    <source>
        <strain evidence="1 2">ATCC 58844</strain>
    </source>
</reference>
<keyword evidence="2" id="KW-1185">Reference proteome</keyword>